<comment type="similarity">
    <text evidence="2 8">Belongs to the ABC-2 integral membrane protein family.</text>
</comment>
<evidence type="ECO:0000256" key="4">
    <source>
        <dbReference type="ARBA" id="ARBA00022475"/>
    </source>
</evidence>
<dbReference type="GO" id="GO:0140359">
    <property type="term" value="F:ABC-type transporter activity"/>
    <property type="evidence" value="ECO:0007669"/>
    <property type="project" value="InterPro"/>
</dbReference>
<evidence type="ECO:0000256" key="2">
    <source>
        <dbReference type="ARBA" id="ARBA00007783"/>
    </source>
</evidence>
<feature type="transmembrane region" description="Helical" evidence="8">
    <location>
        <begin position="183"/>
        <end position="205"/>
    </location>
</feature>
<dbReference type="PANTHER" id="PTHR30294:SF29">
    <property type="entry name" value="MULTIDRUG ABC TRANSPORTER PERMEASE YBHS-RELATED"/>
    <property type="match status" value="1"/>
</dbReference>
<keyword evidence="4 8" id="KW-1003">Cell membrane</keyword>
<organism evidence="10 11">
    <name type="scientific">Acidocella aromatica</name>
    <dbReference type="NCBI Taxonomy" id="1303579"/>
    <lineage>
        <taxon>Bacteria</taxon>
        <taxon>Pseudomonadati</taxon>
        <taxon>Pseudomonadota</taxon>
        <taxon>Alphaproteobacteria</taxon>
        <taxon>Acetobacterales</taxon>
        <taxon>Acidocellaceae</taxon>
        <taxon>Acidocella</taxon>
    </lineage>
</organism>
<dbReference type="RefSeq" id="WP_183267226.1">
    <property type="nucleotide sequence ID" value="NZ_JACHFJ010000013.1"/>
</dbReference>
<dbReference type="Gene3D" id="3.40.1710.10">
    <property type="entry name" value="abc type-2 transporter like domain"/>
    <property type="match status" value="1"/>
</dbReference>
<dbReference type="AlphaFoldDB" id="A0A840VEC9"/>
<dbReference type="PROSITE" id="PS51012">
    <property type="entry name" value="ABC_TM2"/>
    <property type="match status" value="1"/>
</dbReference>
<keyword evidence="6 8" id="KW-1133">Transmembrane helix</keyword>
<evidence type="ECO:0000256" key="3">
    <source>
        <dbReference type="ARBA" id="ARBA00022448"/>
    </source>
</evidence>
<name>A0A840VEC9_9PROT</name>
<evidence type="ECO:0000256" key="7">
    <source>
        <dbReference type="ARBA" id="ARBA00023136"/>
    </source>
</evidence>
<comment type="subcellular location">
    <subcellularLocation>
        <location evidence="8">Cell inner membrane</location>
        <topology evidence="8">Multi-pass membrane protein</topology>
    </subcellularLocation>
    <subcellularLocation>
        <location evidence="1">Cell membrane</location>
        <topology evidence="1">Multi-pass membrane protein</topology>
    </subcellularLocation>
</comment>
<dbReference type="InterPro" id="IPR000412">
    <property type="entry name" value="ABC_2_transport"/>
</dbReference>
<evidence type="ECO:0000256" key="8">
    <source>
        <dbReference type="RuleBase" id="RU361157"/>
    </source>
</evidence>
<evidence type="ECO:0000256" key="1">
    <source>
        <dbReference type="ARBA" id="ARBA00004651"/>
    </source>
</evidence>
<dbReference type="PANTHER" id="PTHR30294">
    <property type="entry name" value="MEMBRANE COMPONENT OF ABC TRANSPORTER YHHJ-RELATED"/>
    <property type="match status" value="1"/>
</dbReference>
<evidence type="ECO:0000313" key="11">
    <source>
        <dbReference type="Proteomes" id="UP000553706"/>
    </source>
</evidence>
<keyword evidence="5 8" id="KW-0812">Transmembrane</keyword>
<feature type="transmembrane region" description="Helical" evidence="8">
    <location>
        <begin position="351"/>
        <end position="370"/>
    </location>
</feature>
<feature type="domain" description="ABC transmembrane type-2" evidence="9">
    <location>
        <begin position="150"/>
        <end position="376"/>
    </location>
</feature>
<accession>A0A840VEC9</accession>
<dbReference type="Pfam" id="PF12698">
    <property type="entry name" value="ABC2_membrane_3"/>
    <property type="match status" value="1"/>
</dbReference>
<feature type="transmembrane region" description="Helical" evidence="8">
    <location>
        <begin position="235"/>
        <end position="256"/>
    </location>
</feature>
<feature type="transmembrane region" description="Helical" evidence="8">
    <location>
        <begin position="296"/>
        <end position="313"/>
    </location>
</feature>
<evidence type="ECO:0000256" key="6">
    <source>
        <dbReference type="ARBA" id="ARBA00022989"/>
    </source>
</evidence>
<sequence>MNLRRLLAIAYKETLQIWRDPRSLAIALLMPLMQMGLLGYGVSLDIKRVPLCVYDQENSQLSRGVVNRFTSSDWFRQVAVLQTDRDLRAAMDHGDCIAALVIPVNFSRTLYMTGQDSLQVVLDATDTNTANIATGYAQGIVAQLDADLNANWQGAHGETVRGVGTVDLASRVWFNEGLDSRNFIVPGVVAIILALVGSQLTSLTVSREWERGTMEQLISTPVTGLELMFGKLTPYFVIGLLDAVFCLGTAAFWFHVPFRGSLFTLVLTTALFALVVLGIGYLLSVRIHSQLGASQIALMLTMLPTTMLSGYTFPLDQMPQAVQAISWLVPARYYVTILRSVFLKGSSLWDMAVPVIALLIYAAVIIRAAARAFRKSLD</sequence>
<dbReference type="GO" id="GO:0043190">
    <property type="term" value="C:ATP-binding cassette (ABC) transporter complex"/>
    <property type="evidence" value="ECO:0007669"/>
    <property type="project" value="InterPro"/>
</dbReference>
<dbReference type="InterPro" id="IPR013525">
    <property type="entry name" value="ABC2_TM"/>
</dbReference>
<proteinExistence type="inferred from homology"/>
<evidence type="ECO:0000256" key="5">
    <source>
        <dbReference type="ARBA" id="ARBA00022692"/>
    </source>
</evidence>
<reference evidence="10 11" key="1">
    <citation type="submission" date="2020-08" db="EMBL/GenBank/DDBJ databases">
        <title>Genomic Encyclopedia of Type Strains, Phase IV (KMG-IV): sequencing the most valuable type-strain genomes for metagenomic binning, comparative biology and taxonomic classification.</title>
        <authorList>
            <person name="Goeker M."/>
        </authorList>
    </citation>
    <scope>NUCLEOTIDE SEQUENCE [LARGE SCALE GENOMIC DNA]</scope>
    <source>
        <strain evidence="10 11">DSM 27026</strain>
    </source>
</reference>
<dbReference type="EMBL" id="JACHFJ010000013">
    <property type="protein sequence ID" value="MBB5374213.1"/>
    <property type="molecule type" value="Genomic_DNA"/>
</dbReference>
<evidence type="ECO:0000313" key="10">
    <source>
        <dbReference type="EMBL" id="MBB5374213.1"/>
    </source>
</evidence>
<keyword evidence="3 8" id="KW-0813">Transport</keyword>
<keyword evidence="11" id="KW-1185">Reference proteome</keyword>
<feature type="transmembrane region" description="Helical" evidence="8">
    <location>
        <begin position="262"/>
        <end position="284"/>
    </location>
</feature>
<gene>
    <name evidence="10" type="ORF">HNP71_002484</name>
</gene>
<evidence type="ECO:0000259" key="9">
    <source>
        <dbReference type="PROSITE" id="PS51012"/>
    </source>
</evidence>
<dbReference type="Proteomes" id="UP000553706">
    <property type="component" value="Unassembled WGS sequence"/>
</dbReference>
<comment type="caution">
    <text evidence="8">Lacks conserved residue(s) required for the propagation of feature annotation.</text>
</comment>
<dbReference type="PRINTS" id="PR00164">
    <property type="entry name" value="ABC2TRNSPORT"/>
</dbReference>
<dbReference type="InterPro" id="IPR047817">
    <property type="entry name" value="ABC2_TM_bact-type"/>
</dbReference>
<keyword evidence="7 8" id="KW-0472">Membrane</keyword>
<comment type="caution">
    <text evidence="10">The sequence shown here is derived from an EMBL/GenBank/DDBJ whole genome shotgun (WGS) entry which is preliminary data.</text>
</comment>
<protein>
    <recommendedName>
        <fullName evidence="8">Transport permease protein</fullName>
    </recommendedName>
</protein>
<dbReference type="InterPro" id="IPR051449">
    <property type="entry name" value="ABC-2_transporter_component"/>
</dbReference>